<evidence type="ECO:0000256" key="1">
    <source>
        <dbReference type="SAM" id="MobiDB-lite"/>
    </source>
</evidence>
<evidence type="ECO:0000313" key="3">
    <source>
        <dbReference type="Proteomes" id="UP001066276"/>
    </source>
</evidence>
<feature type="region of interest" description="Disordered" evidence="1">
    <location>
        <begin position="1"/>
        <end position="24"/>
    </location>
</feature>
<accession>A0AAV7R3M6</accession>
<dbReference type="Proteomes" id="UP001066276">
    <property type="component" value="Chromosome 6"/>
</dbReference>
<comment type="caution">
    <text evidence="2">The sequence shown here is derived from an EMBL/GenBank/DDBJ whole genome shotgun (WGS) entry which is preliminary data.</text>
</comment>
<reference evidence="2" key="1">
    <citation type="journal article" date="2022" name="bioRxiv">
        <title>Sequencing and chromosome-scale assembly of the giantPleurodeles waltlgenome.</title>
        <authorList>
            <person name="Brown T."/>
            <person name="Elewa A."/>
            <person name="Iarovenko S."/>
            <person name="Subramanian E."/>
            <person name="Araus A.J."/>
            <person name="Petzold A."/>
            <person name="Susuki M."/>
            <person name="Suzuki K.-i.T."/>
            <person name="Hayashi T."/>
            <person name="Toyoda A."/>
            <person name="Oliveira C."/>
            <person name="Osipova E."/>
            <person name="Leigh N.D."/>
            <person name="Simon A."/>
            <person name="Yun M.H."/>
        </authorList>
    </citation>
    <scope>NUCLEOTIDE SEQUENCE</scope>
    <source>
        <strain evidence="2">20211129_DDA</strain>
        <tissue evidence="2">Liver</tissue>
    </source>
</reference>
<name>A0AAV7R3M6_PLEWA</name>
<keyword evidence="3" id="KW-1185">Reference proteome</keyword>
<dbReference type="EMBL" id="JANPWB010000010">
    <property type="protein sequence ID" value="KAJ1146080.1"/>
    <property type="molecule type" value="Genomic_DNA"/>
</dbReference>
<proteinExistence type="predicted"/>
<evidence type="ECO:0000313" key="2">
    <source>
        <dbReference type="EMBL" id="KAJ1146080.1"/>
    </source>
</evidence>
<sequence>MVRCPSPFSDGYRKKRRHSLAAPGPGRPCPRTCFRLPVSLPRRDRGGSCGPTALPVKDGVVSILQLLTRFLFGSRGSAHFNTQKASNLTHVAPKRSPPALSLCIYKPRPPCSLFCSRTCLMATAEVRHTMALEGS</sequence>
<gene>
    <name evidence="2" type="ORF">NDU88_012362</name>
</gene>
<organism evidence="2 3">
    <name type="scientific">Pleurodeles waltl</name>
    <name type="common">Iberian ribbed newt</name>
    <dbReference type="NCBI Taxonomy" id="8319"/>
    <lineage>
        <taxon>Eukaryota</taxon>
        <taxon>Metazoa</taxon>
        <taxon>Chordata</taxon>
        <taxon>Craniata</taxon>
        <taxon>Vertebrata</taxon>
        <taxon>Euteleostomi</taxon>
        <taxon>Amphibia</taxon>
        <taxon>Batrachia</taxon>
        <taxon>Caudata</taxon>
        <taxon>Salamandroidea</taxon>
        <taxon>Salamandridae</taxon>
        <taxon>Pleurodelinae</taxon>
        <taxon>Pleurodeles</taxon>
    </lineage>
</organism>
<dbReference type="AlphaFoldDB" id="A0AAV7R3M6"/>
<protein>
    <submittedName>
        <fullName evidence="2">Uncharacterized protein</fullName>
    </submittedName>
</protein>